<evidence type="ECO:0000256" key="5">
    <source>
        <dbReference type="HAMAP-Rule" id="MF_03188"/>
    </source>
</evidence>
<evidence type="ECO:0000313" key="7">
    <source>
        <dbReference type="EMBL" id="CEM10201.1"/>
    </source>
</evidence>
<dbReference type="FunCoup" id="A0A0G4FC47">
    <property type="interactions" value="375"/>
</dbReference>
<dbReference type="GO" id="GO:0016279">
    <property type="term" value="F:protein-lysine N-methyltransferase activity"/>
    <property type="evidence" value="ECO:0007669"/>
    <property type="project" value="UniProtKB-UniRule"/>
</dbReference>
<evidence type="ECO:0000259" key="6">
    <source>
        <dbReference type="Pfam" id="PF13847"/>
    </source>
</evidence>
<dbReference type="InParanoid" id="A0A0G4FC47"/>
<keyword evidence="2 5" id="KW-0489">Methyltransferase</keyword>
<dbReference type="AlphaFoldDB" id="A0A0G4FC47"/>
<dbReference type="InterPro" id="IPR029063">
    <property type="entry name" value="SAM-dependent_MTases_sf"/>
</dbReference>
<dbReference type="OrthoDB" id="540004at2759"/>
<evidence type="ECO:0000256" key="2">
    <source>
        <dbReference type="ARBA" id="ARBA00022603"/>
    </source>
</evidence>
<evidence type="ECO:0000256" key="4">
    <source>
        <dbReference type="ARBA" id="ARBA00022691"/>
    </source>
</evidence>
<keyword evidence="4 5" id="KW-0949">S-adenosyl-L-methionine</keyword>
<dbReference type="PANTHER" id="PTHR12843">
    <property type="entry name" value="PROTEIN-LYSINE N-METHYLTRANSFERASE METTL10"/>
    <property type="match status" value="1"/>
</dbReference>
<dbReference type="Gene3D" id="3.40.50.150">
    <property type="entry name" value="Vaccinia Virus protein VP39"/>
    <property type="match status" value="1"/>
</dbReference>
<dbReference type="STRING" id="1169540.A0A0G4FC47"/>
<proteinExistence type="inferred from homology"/>
<dbReference type="PhylomeDB" id="A0A0G4FC47"/>
<dbReference type="CDD" id="cd02440">
    <property type="entry name" value="AdoMet_MTases"/>
    <property type="match status" value="1"/>
</dbReference>
<dbReference type="GO" id="GO:0005737">
    <property type="term" value="C:cytoplasm"/>
    <property type="evidence" value="ECO:0007669"/>
    <property type="project" value="UniProtKB-SubCell"/>
</dbReference>
<dbReference type="InterPro" id="IPR026635">
    <property type="entry name" value="Efm4/METTL10"/>
</dbReference>
<gene>
    <name evidence="7" type="ORF">Vbra_14903</name>
</gene>
<dbReference type="PANTHER" id="PTHR12843:SF5">
    <property type="entry name" value="EEF1A LYSINE METHYLTRANSFERASE 2"/>
    <property type="match status" value="1"/>
</dbReference>
<dbReference type="SUPFAM" id="SSF53335">
    <property type="entry name" value="S-adenosyl-L-methionine-dependent methyltransferases"/>
    <property type="match status" value="1"/>
</dbReference>
<organism evidence="7 8">
    <name type="scientific">Vitrella brassicaformis (strain CCMP3155)</name>
    <dbReference type="NCBI Taxonomy" id="1169540"/>
    <lineage>
        <taxon>Eukaryota</taxon>
        <taxon>Sar</taxon>
        <taxon>Alveolata</taxon>
        <taxon>Colpodellida</taxon>
        <taxon>Vitrellaceae</taxon>
        <taxon>Vitrella</taxon>
    </lineage>
</organism>
<reference evidence="7 8" key="1">
    <citation type="submission" date="2014-11" db="EMBL/GenBank/DDBJ databases">
        <authorList>
            <person name="Zhu J."/>
            <person name="Qi W."/>
            <person name="Song R."/>
        </authorList>
    </citation>
    <scope>NUCLEOTIDE SEQUENCE [LARGE SCALE GENOMIC DNA]</scope>
</reference>
<dbReference type="Proteomes" id="UP000041254">
    <property type="component" value="Unassembled WGS sequence"/>
</dbReference>
<name>A0A0G4FC47_VITBC</name>
<evidence type="ECO:0000256" key="1">
    <source>
        <dbReference type="ARBA" id="ARBA00022490"/>
    </source>
</evidence>
<accession>A0A0G4FC47</accession>
<dbReference type="InterPro" id="IPR025714">
    <property type="entry name" value="Methyltranfer_dom"/>
</dbReference>
<comment type="similarity">
    <text evidence="5">Belongs to the class I-like SAM-binding methyltransferase superfamily. EFM4 family.</text>
</comment>
<evidence type="ECO:0000313" key="8">
    <source>
        <dbReference type="Proteomes" id="UP000041254"/>
    </source>
</evidence>
<comment type="function">
    <text evidence="5">S-adenosyl-L-methionine-dependent protein-lysine N-methyltransferase that methylates elongation factor 1-alpha.</text>
</comment>
<dbReference type="EMBL" id="CDMY01000403">
    <property type="protein sequence ID" value="CEM10201.1"/>
    <property type="molecule type" value="Genomic_DNA"/>
</dbReference>
<comment type="subcellular location">
    <subcellularLocation>
        <location evidence="5">Cytoplasm</location>
    </subcellularLocation>
</comment>
<dbReference type="VEuPathDB" id="CryptoDB:Vbra_14903"/>
<sequence>MASDSSASPPRSPSLLTKEAYWSSFYTDEQHTYESSGNEGEEWFEGQVDNIVEWLVNDLIGPSRAPTLSVLDVGMGNGLFLARLVDEGFTNLHGIDYAESAVQFARRLMEDRRGDWPDGVSVRFDRLDVLACEEELRAVLREGGYSLVHDKGTFDVMWMRGQAGDDSAIEGYLRFLDCAVAAEGLFVVTSCNCTDEELQATFGGSFEHVSSLAHPSLAFGGQTGQVVSTVAFKRRQTD</sequence>
<protein>
    <recommendedName>
        <fullName evidence="5">Protein-lysine N-methyltransferase Vbra_14903</fullName>
        <ecNumber evidence="5">2.1.1.-</ecNumber>
    </recommendedName>
</protein>
<keyword evidence="1 5" id="KW-0963">Cytoplasm</keyword>
<feature type="domain" description="Methyltransferase" evidence="6">
    <location>
        <begin position="68"/>
        <end position="202"/>
    </location>
</feature>
<keyword evidence="3 5" id="KW-0808">Transferase</keyword>
<dbReference type="OMA" id="PTPSFQF"/>
<dbReference type="Pfam" id="PF13847">
    <property type="entry name" value="Methyltransf_31"/>
    <property type="match status" value="1"/>
</dbReference>
<dbReference type="GO" id="GO:0032259">
    <property type="term" value="P:methylation"/>
    <property type="evidence" value="ECO:0007669"/>
    <property type="project" value="UniProtKB-KW"/>
</dbReference>
<dbReference type="EC" id="2.1.1.-" evidence="5"/>
<evidence type="ECO:0000256" key="3">
    <source>
        <dbReference type="ARBA" id="ARBA00022679"/>
    </source>
</evidence>
<keyword evidence="8" id="KW-1185">Reference proteome</keyword>
<dbReference type="HAMAP" id="MF_03188">
    <property type="entry name" value="Methyltr_EFM4"/>
    <property type="match status" value="1"/>
</dbReference>